<feature type="chain" id="PRO_5039120096" description="Lipoprotein" evidence="2">
    <location>
        <begin position="19"/>
        <end position="202"/>
    </location>
</feature>
<protein>
    <recommendedName>
        <fullName evidence="5">Lipoprotein</fullName>
    </recommendedName>
</protein>
<proteinExistence type="predicted"/>
<feature type="signal peptide" evidence="2">
    <location>
        <begin position="1"/>
        <end position="18"/>
    </location>
</feature>
<sequence>MRRRAAAAAALLAVLSLAACGIQESDVVEAGGAATVIVYPQPEFRMVLYFLGPDGQPVPVAREVEPPIPDPTFAAGGIEASQDRKAHGWASGQGQDTHGTPVATDKVLAALLSGPSGADTAAGLTTGLPRSKNAPRTEQVEGLTPEGRRRIRLRLPFPVMGLSDAAVQQLVCTTAYAEDGGGRVDVTLISIDGTRPATRCET</sequence>
<accession>A0A0B5IGT1</accession>
<dbReference type="STRING" id="362257.SVTN_11945"/>
<dbReference type="PROSITE" id="PS51257">
    <property type="entry name" value="PROKAR_LIPOPROTEIN"/>
    <property type="match status" value="1"/>
</dbReference>
<evidence type="ECO:0000256" key="1">
    <source>
        <dbReference type="SAM" id="MobiDB-lite"/>
    </source>
</evidence>
<keyword evidence="2" id="KW-0732">Signal</keyword>
<reference evidence="3 4" key="1">
    <citation type="submission" date="2014-12" db="EMBL/GenBank/DDBJ databases">
        <title>Complete genome sequence of Streptomyces vietnamensis strain GIMV4.0001, a genetic manipulable producer of the benzoisochromanequinone antibiotic granaticin.</title>
        <authorList>
            <person name="Deng M.R."/>
            <person name="Guo J."/>
            <person name="Ma L.Y."/>
            <person name="Feng G.D."/>
            <person name="Mo C.Y."/>
            <person name="Zhu H.H."/>
        </authorList>
    </citation>
    <scope>NUCLEOTIDE SEQUENCE [LARGE SCALE GENOMIC DNA]</scope>
    <source>
        <strain evidence="4">GIMV4.0001</strain>
    </source>
</reference>
<evidence type="ECO:0008006" key="5">
    <source>
        <dbReference type="Google" id="ProtNLM"/>
    </source>
</evidence>
<evidence type="ECO:0000313" key="3">
    <source>
        <dbReference type="EMBL" id="AJF69697.1"/>
    </source>
</evidence>
<name>A0A0B5IGT1_9ACTN</name>
<dbReference type="Proteomes" id="UP000031774">
    <property type="component" value="Chromosome"/>
</dbReference>
<dbReference type="KEGG" id="svt:SVTN_11945"/>
<evidence type="ECO:0000256" key="2">
    <source>
        <dbReference type="SAM" id="SignalP"/>
    </source>
</evidence>
<dbReference type="EMBL" id="CP010407">
    <property type="protein sequence ID" value="AJF69697.1"/>
    <property type="molecule type" value="Genomic_DNA"/>
</dbReference>
<dbReference type="AlphaFoldDB" id="A0A0B5IGT1"/>
<keyword evidence="4" id="KW-1185">Reference proteome</keyword>
<evidence type="ECO:0000313" key="4">
    <source>
        <dbReference type="Proteomes" id="UP000031774"/>
    </source>
</evidence>
<dbReference type="HOGENOM" id="CLU_110730_0_0_11"/>
<feature type="region of interest" description="Disordered" evidence="1">
    <location>
        <begin position="120"/>
        <end position="143"/>
    </location>
</feature>
<gene>
    <name evidence="3" type="ORF">SVTN_11945</name>
</gene>
<organism evidence="3 4">
    <name type="scientific">Streptomyces vietnamensis</name>
    <dbReference type="NCBI Taxonomy" id="362257"/>
    <lineage>
        <taxon>Bacteria</taxon>
        <taxon>Bacillati</taxon>
        <taxon>Actinomycetota</taxon>
        <taxon>Actinomycetes</taxon>
        <taxon>Kitasatosporales</taxon>
        <taxon>Streptomycetaceae</taxon>
        <taxon>Streptomyces</taxon>
    </lineage>
</organism>